<organism evidence="2 3">
    <name type="scientific">Anaerococcus faecalis</name>
    <dbReference type="NCBI Taxonomy" id="2742993"/>
    <lineage>
        <taxon>Bacteria</taxon>
        <taxon>Bacillati</taxon>
        <taxon>Bacillota</taxon>
        <taxon>Tissierellia</taxon>
        <taxon>Tissierellales</taxon>
        <taxon>Peptoniphilaceae</taxon>
        <taxon>Anaerococcus</taxon>
    </lineage>
</organism>
<proteinExistence type="predicted"/>
<accession>A0ABX2N8U5</accession>
<evidence type="ECO:0000256" key="1">
    <source>
        <dbReference type="SAM" id="SignalP"/>
    </source>
</evidence>
<comment type="caution">
    <text evidence="2">The sequence shown here is derived from an EMBL/GenBank/DDBJ whole genome shotgun (WGS) entry which is preliminary data.</text>
</comment>
<dbReference type="EMBL" id="JABVBA010000003">
    <property type="protein sequence ID" value="NVF11108.1"/>
    <property type="molecule type" value="Genomic_DNA"/>
</dbReference>
<evidence type="ECO:0000313" key="3">
    <source>
        <dbReference type="Proteomes" id="UP000540919"/>
    </source>
</evidence>
<protein>
    <submittedName>
        <fullName evidence="2">Uncharacterized protein</fullName>
    </submittedName>
</protein>
<dbReference type="Proteomes" id="UP000540919">
    <property type="component" value="Unassembled WGS sequence"/>
</dbReference>
<evidence type="ECO:0000313" key="2">
    <source>
        <dbReference type="EMBL" id="NVF11108.1"/>
    </source>
</evidence>
<sequence length="58" mass="6509">MKEKYLVKNKLPKKILACVISLSVLTIASSESFAQEDVVNDSNIENKEVIKELKKTSL</sequence>
<name>A0ABX2N8U5_9FIRM</name>
<feature type="chain" id="PRO_5045343027" evidence="1">
    <location>
        <begin position="35"/>
        <end position="58"/>
    </location>
</feature>
<feature type="signal peptide" evidence="1">
    <location>
        <begin position="1"/>
        <end position="34"/>
    </location>
</feature>
<gene>
    <name evidence="2" type="ORF">HV819_03765</name>
</gene>
<reference evidence="2 3" key="1">
    <citation type="submission" date="2020-06" db="EMBL/GenBank/DDBJ databases">
        <title>Anaerococcus sp. nov., isolated form swine feces.</title>
        <authorList>
            <person name="Yu S."/>
        </authorList>
    </citation>
    <scope>NUCLEOTIDE SEQUENCE [LARGE SCALE GENOMIC DNA]</scope>
    <source>
        <strain evidence="2 3">AGMB00486</strain>
    </source>
</reference>
<keyword evidence="3" id="KW-1185">Reference proteome</keyword>
<keyword evidence="1" id="KW-0732">Signal</keyword>
<dbReference type="RefSeq" id="WP_176269545.1">
    <property type="nucleotide sequence ID" value="NZ_JABVBA010000003.1"/>
</dbReference>